<comment type="caution">
    <text evidence="3">The sequence shown here is derived from an EMBL/GenBank/DDBJ whole genome shotgun (WGS) entry which is preliminary data.</text>
</comment>
<evidence type="ECO:0000259" key="2">
    <source>
        <dbReference type="Pfam" id="PF03413"/>
    </source>
</evidence>
<keyword evidence="1" id="KW-0472">Membrane</keyword>
<keyword evidence="4" id="KW-1185">Reference proteome</keyword>
<keyword evidence="1" id="KW-0812">Transmembrane</keyword>
<name>A0ABT1XC66_9PROT</name>
<gene>
    <name evidence="3" type="ORF">NRP21_27080</name>
</gene>
<dbReference type="Proteomes" id="UP001524642">
    <property type="component" value="Unassembled WGS sequence"/>
</dbReference>
<feature type="transmembrane region" description="Helical" evidence="1">
    <location>
        <begin position="423"/>
        <end position="453"/>
    </location>
</feature>
<protein>
    <submittedName>
        <fullName evidence="3">PepSY domain-containing protein</fullName>
    </submittedName>
</protein>
<organism evidence="3 4">
    <name type="scientific">Roseomonas populi</name>
    <dbReference type="NCBI Taxonomy" id="3121582"/>
    <lineage>
        <taxon>Bacteria</taxon>
        <taxon>Pseudomonadati</taxon>
        <taxon>Pseudomonadota</taxon>
        <taxon>Alphaproteobacteria</taxon>
        <taxon>Acetobacterales</taxon>
        <taxon>Roseomonadaceae</taxon>
        <taxon>Roseomonas</taxon>
    </lineage>
</organism>
<reference evidence="3 4" key="1">
    <citation type="submission" date="2022-06" db="EMBL/GenBank/DDBJ databases">
        <title>Roseomonas CN29.</title>
        <authorList>
            <person name="Cheng Y."/>
            <person name="He X."/>
        </authorList>
    </citation>
    <scope>NUCLEOTIDE SEQUENCE [LARGE SCALE GENOMIC DNA]</scope>
    <source>
        <strain evidence="3 4">CN29</strain>
    </source>
</reference>
<feature type="domain" description="PepSY" evidence="2">
    <location>
        <begin position="66"/>
        <end position="119"/>
    </location>
</feature>
<dbReference type="EMBL" id="JANJOU010000040">
    <property type="protein sequence ID" value="MCR0985721.1"/>
    <property type="molecule type" value="Genomic_DNA"/>
</dbReference>
<sequence length="466" mass="50148">MAAPTRSLYGMVWRWHFYAGLFVIPFLVILSLTGTVYLFEREINDALQPGLRFASSASAPSIPASAMVSAAEQTYPGGRVTRIDMPEEPGRTAQLFLTTGQGEALRVFVDPLTGQVLGSHVYERTLVGFADRMHGSLLLGDFGDAIVELAASWTLILVLSGFYLWWPRGGRMDGKWFPRLRARRRPLWRDIHQVVGLYTGALIVFLVITGLPWATIWGGQILSPVSNAVGLGYPEGSRRPMQSTTGPVAAAMPDAPWTLHQAPMPASLAGAACGTDHASHHHAGGPACPTSGSVHLDAAVQILAQAGMPDGYRLNLPRGERGVYMAVSYPHRPEGQRTIHIDQYSGEILGDVGFREYGAVAKAVELGVAIHMGRYFGLANQLLMLLPCIGILVLVTTGTVMWWKRRPKGELAAPPRVARPVPPGLLAIIGGMGIAFPLAGASMLVVGLVDAILGMGSRWMRPAVEP</sequence>
<evidence type="ECO:0000313" key="3">
    <source>
        <dbReference type="EMBL" id="MCR0985721.1"/>
    </source>
</evidence>
<feature type="transmembrane region" description="Helical" evidence="1">
    <location>
        <begin position="145"/>
        <end position="166"/>
    </location>
</feature>
<dbReference type="PANTHER" id="PTHR34219">
    <property type="entry name" value="IRON-REGULATED INNER MEMBRANE PROTEIN-RELATED"/>
    <property type="match status" value="1"/>
</dbReference>
<feature type="transmembrane region" description="Helical" evidence="1">
    <location>
        <begin position="187"/>
        <end position="208"/>
    </location>
</feature>
<dbReference type="PANTHER" id="PTHR34219:SF1">
    <property type="entry name" value="PEPSY DOMAIN-CONTAINING PROTEIN"/>
    <property type="match status" value="1"/>
</dbReference>
<dbReference type="RefSeq" id="WP_257719367.1">
    <property type="nucleotide sequence ID" value="NZ_JANJOU010000040.1"/>
</dbReference>
<dbReference type="InterPro" id="IPR025711">
    <property type="entry name" value="PepSY"/>
</dbReference>
<feature type="transmembrane region" description="Helical" evidence="1">
    <location>
        <begin position="382"/>
        <end position="403"/>
    </location>
</feature>
<dbReference type="InterPro" id="IPR005625">
    <property type="entry name" value="PepSY-ass_TM"/>
</dbReference>
<keyword evidence="1" id="KW-1133">Transmembrane helix</keyword>
<proteinExistence type="predicted"/>
<dbReference type="Pfam" id="PF03413">
    <property type="entry name" value="PepSY"/>
    <property type="match status" value="1"/>
</dbReference>
<dbReference type="Pfam" id="PF03929">
    <property type="entry name" value="PepSY_TM"/>
    <property type="match status" value="1"/>
</dbReference>
<feature type="transmembrane region" description="Helical" evidence="1">
    <location>
        <begin position="15"/>
        <end position="39"/>
    </location>
</feature>
<accession>A0ABT1XC66</accession>
<evidence type="ECO:0000256" key="1">
    <source>
        <dbReference type="SAM" id="Phobius"/>
    </source>
</evidence>
<evidence type="ECO:0000313" key="4">
    <source>
        <dbReference type="Proteomes" id="UP001524642"/>
    </source>
</evidence>